<accession>A0ACC2RJW9</accession>
<reference evidence="1" key="1">
    <citation type="submission" date="2022-04" db="EMBL/GenBank/DDBJ databases">
        <title>Genome of the entomopathogenic fungus Entomophthora muscae.</title>
        <authorList>
            <person name="Elya C."/>
            <person name="Lovett B.R."/>
            <person name="Lee E."/>
            <person name="Macias A.M."/>
            <person name="Hajek A.E."/>
            <person name="De Bivort B.L."/>
            <person name="Kasson M.T."/>
            <person name="De Fine Licht H.H."/>
            <person name="Stajich J.E."/>
        </authorList>
    </citation>
    <scope>NUCLEOTIDE SEQUENCE</scope>
    <source>
        <strain evidence="1">Berkeley</strain>
    </source>
</reference>
<dbReference type="EMBL" id="QTSX02007160">
    <property type="protein sequence ID" value="KAJ9050331.1"/>
    <property type="molecule type" value="Genomic_DNA"/>
</dbReference>
<keyword evidence="2" id="KW-1185">Reference proteome</keyword>
<protein>
    <submittedName>
        <fullName evidence="1">Uncharacterized protein</fullName>
    </submittedName>
</protein>
<proteinExistence type="predicted"/>
<sequence>MLSAEQFLDEKKHIRDEHPSEEPGLDHQDSSEASEKEYSDPCSPTSEAKEVDSRFFDRLNAIPLVAEGVGYVQKYANSGESIYSKYVKLALTKAEVGLQTVSELAESKFPTHLEAADNLGVRSLDFLEDKFPTVLKQTSSDVIKQSRDAISSMVATPQAAISSTIDSIASNAEGILDRFLPPAEEAQEAERDVGVARLRHVGVDASRRLTKVVRSQMSSLSTANSNQSILNLSESKKFFQRAAEEMSSLNEKLQATLNATKDNVSSIKDSSLQYLIKSQNQLVQRINSEVNSISLYLKENAGDKPETLRKQLEPAVAFFSTRYTKVSAEFQNDEKPLSLKARNALLLATDSIPIIDDACRYLTSFLARSDDSQPEAKE</sequence>
<dbReference type="Proteomes" id="UP001165960">
    <property type="component" value="Unassembled WGS sequence"/>
</dbReference>
<name>A0ACC2RJW9_9FUNG</name>
<evidence type="ECO:0000313" key="1">
    <source>
        <dbReference type="EMBL" id="KAJ9050331.1"/>
    </source>
</evidence>
<comment type="caution">
    <text evidence="1">The sequence shown here is derived from an EMBL/GenBank/DDBJ whole genome shotgun (WGS) entry which is preliminary data.</text>
</comment>
<evidence type="ECO:0000313" key="2">
    <source>
        <dbReference type="Proteomes" id="UP001165960"/>
    </source>
</evidence>
<organism evidence="1 2">
    <name type="scientific">Entomophthora muscae</name>
    <dbReference type="NCBI Taxonomy" id="34485"/>
    <lineage>
        <taxon>Eukaryota</taxon>
        <taxon>Fungi</taxon>
        <taxon>Fungi incertae sedis</taxon>
        <taxon>Zoopagomycota</taxon>
        <taxon>Entomophthoromycotina</taxon>
        <taxon>Entomophthoromycetes</taxon>
        <taxon>Entomophthorales</taxon>
        <taxon>Entomophthoraceae</taxon>
        <taxon>Entomophthora</taxon>
    </lineage>
</organism>
<gene>
    <name evidence="1" type="ORF">DSO57_1015355</name>
</gene>